<evidence type="ECO:0000313" key="1">
    <source>
        <dbReference type="EMBL" id="KAJ0083227.1"/>
    </source>
</evidence>
<accession>A0ACC1AAC7</accession>
<comment type="caution">
    <text evidence="1">The sequence shown here is derived from an EMBL/GenBank/DDBJ whole genome shotgun (WGS) entry which is preliminary data.</text>
</comment>
<name>A0ACC1AAC7_9ROSI</name>
<dbReference type="EMBL" id="CM047907">
    <property type="protein sequence ID" value="KAJ0083227.1"/>
    <property type="molecule type" value="Genomic_DNA"/>
</dbReference>
<dbReference type="Proteomes" id="UP001164250">
    <property type="component" value="Chromosome 11"/>
</dbReference>
<keyword evidence="2" id="KW-1185">Reference proteome</keyword>
<organism evidence="1 2">
    <name type="scientific">Pistacia atlantica</name>
    <dbReference type="NCBI Taxonomy" id="434234"/>
    <lineage>
        <taxon>Eukaryota</taxon>
        <taxon>Viridiplantae</taxon>
        <taxon>Streptophyta</taxon>
        <taxon>Embryophyta</taxon>
        <taxon>Tracheophyta</taxon>
        <taxon>Spermatophyta</taxon>
        <taxon>Magnoliopsida</taxon>
        <taxon>eudicotyledons</taxon>
        <taxon>Gunneridae</taxon>
        <taxon>Pentapetalae</taxon>
        <taxon>rosids</taxon>
        <taxon>malvids</taxon>
        <taxon>Sapindales</taxon>
        <taxon>Anacardiaceae</taxon>
        <taxon>Pistacia</taxon>
    </lineage>
</organism>
<sequence>MVYLISIDFLLSLAPLYFVAVATVAALIGWYIVRKLIILLGRACLSSSF</sequence>
<proteinExistence type="predicted"/>
<protein>
    <submittedName>
        <fullName evidence="1">Uncharacterized protein</fullName>
    </submittedName>
</protein>
<reference evidence="2" key="1">
    <citation type="journal article" date="2023" name="G3 (Bethesda)">
        <title>Genome assembly and association tests identify interacting loci associated with vigor, precocity, and sex in interspecific pistachio rootstocks.</title>
        <authorList>
            <person name="Palmer W."/>
            <person name="Jacygrad E."/>
            <person name="Sagayaradj S."/>
            <person name="Cavanaugh K."/>
            <person name="Han R."/>
            <person name="Bertier L."/>
            <person name="Beede B."/>
            <person name="Kafkas S."/>
            <person name="Golino D."/>
            <person name="Preece J."/>
            <person name="Michelmore R."/>
        </authorList>
    </citation>
    <scope>NUCLEOTIDE SEQUENCE [LARGE SCALE GENOMIC DNA]</scope>
</reference>
<evidence type="ECO:0000313" key="2">
    <source>
        <dbReference type="Proteomes" id="UP001164250"/>
    </source>
</evidence>
<gene>
    <name evidence="1" type="ORF">Patl1_30272</name>
</gene>